<reference evidence="17" key="1">
    <citation type="journal article" date="2014" name="Sci. Data">
        <title>Genomes of diverse isolates of the marine cyanobacterium Prochlorococcus.</title>
        <authorList>
            <person name="Biller S."/>
            <person name="Berube P."/>
            <person name="Thompson J."/>
            <person name="Kelly L."/>
            <person name="Roggensack S."/>
            <person name="Awad L."/>
            <person name="Roache-Johnson K."/>
            <person name="Ding H."/>
            <person name="Giovannoni S.J."/>
            <person name="Moore L.R."/>
            <person name="Chisholm S.W."/>
        </authorList>
    </citation>
    <scope>NUCLEOTIDE SEQUENCE [LARGE SCALE GENOMIC DNA]</scope>
    <source>
        <strain evidence="17">PAC1</strain>
    </source>
</reference>
<comment type="subcellular location">
    <subcellularLocation>
        <location evidence="1">Cell membrane</location>
        <topology evidence="1">Multi-pass membrane protein</topology>
    </subcellularLocation>
</comment>
<dbReference type="Gene3D" id="3.40.50.300">
    <property type="entry name" value="P-loop containing nucleotide triphosphate hydrolases"/>
    <property type="match status" value="1"/>
</dbReference>
<dbReference type="InterPro" id="IPR005074">
    <property type="entry name" value="Peptidase_C39"/>
</dbReference>
<evidence type="ECO:0000256" key="2">
    <source>
        <dbReference type="ARBA" id="ARBA00022448"/>
    </source>
</evidence>
<dbReference type="InterPro" id="IPR003439">
    <property type="entry name" value="ABC_transporter-like_ATP-bd"/>
</dbReference>
<dbReference type="InterPro" id="IPR011527">
    <property type="entry name" value="ABC1_TM_dom"/>
</dbReference>
<dbReference type="PANTHER" id="PTHR43394">
    <property type="entry name" value="ATP-DEPENDENT PERMEASE MDL1, MITOCHONDRIAL"/>
    <property type="match status" value="1"/>
</dbReference>
<dbReference type="InterPro" id="IPR017871">
    <property type="entry name" value="ABC_transporter-like_CS"/>
</dbReference>
<dbReference type="InterPro" id="IPR000595">
    <property type="entry name" value="cNMP-bd_dom"/>
</dbReference>
<feature type="transmembrane region" description="Helical" evidence="11">
    <location>
        <begin position="450"/>
        <end position="476"/>
    </location>
</feature>
<dbReference type="PROSITE" id="PS50042">
    <property type="entry name" value="CNMP_BINDING_3"/>
    <property type="match status" value="1"/>
</dbReference>
<dbReference type="Gene3D" id="2.60.120.10">
    <property type="entry name" value="Jelly Rolls"/>
    <property type="match status" value="1"/>
</dbReference>
<dbReference type="InterPro" id="IPR014710">
    <property type="entry name" value="RmlC-like_jellyroll"/>
</dbReference>
<evidence type="ECO:0000256" key="3">
    <source>
        <dbReference type="ARBA" id="ARBA00022475"/>
    </source>
</evidence>
<feature type="domain" description="ABC transmembrane type-1" evidence="14">
    <location>
        <begin position="414"/>
        <end position="695"/>
    </location>
</feature>
<dbReference type="SUPFAM" id="SSF51206">
    <property type="entry name" value="cAMP-binding domain-like"/>
    <property type="match status" value="1"/>
</dbReference>
<keyword evidence="10 11" id="KW-0472">Membrane</keyword>
<dbReference type="GO" id="GO:0015421">
    <property type="term" value="F:ABC-type oligopeptide transporter activity"/>
    <property type="evidence" value="ECO:0007669"/>
    <property type="project" value="TreeGrafter"/>
</dbReference>
<accession>A0A0A2C8M2</accession>
<dbReference type="GO" id="GO:0016887">
    <property type="term" value="F:ATP hydrolysis activity"/>
    <property type="evidence" value="ECO:0007669"/>
    <property type="project" value="InterPro"/>
</dbReference>
<feature type="domain" description="Cyclic nucleotide-binding" evidence="12">
    <location>
        <begin position="27"/>
        <end position="91"/>
    </location>
</feature>
<dbReference type="InterPro" id="IPR036640">
    <property type="entry name" value="ABC1_TM_sf"/>
</dbReference>
<feature type="transmembrane region" description="Helical" evidence="11">
    <location>
        <begin position="412"/>
        <end position="438"/>
    </location>
</feature>
<feature type="transmembrane region" description="Helical" evidence="11">
    <location>
        <begin position="554"/>
        <end position="574"/>
    </location>
</feature>
<dbReference type="AlphaFoldDB" id="A0A0A2C8M2"/>
<dbReference type="Pfam" id="PF00027">
    <property type="entry name" value="cNMP_binding"/>
    <property type="match status" value="1"/>
</dbReference>
<evidence type="ECO:0000256" key="5">
    <source>
        <dbReference type="ARBA" id="ARBA00022741"/>
    </source>
</evidence>
<evidence type="ECO:0000313" key="17">
    <source>
        <dbReference type="Proteomes" id="UP000030392"/>
    </source>
</evidence>
<evidence type="ECO:0000256" key="6">
    <source>
        <dbReference type="ARBA" id="ARBA00022801"/>
    </source>
</evidence>
<dbReference type="Proteomes" id="UP000030392">
    <property type="component" value="Unassembled WGS sequence"/>
</dbReference>
<keyword evidence="5" id="KW-0547">Nucleotide-binding</keyword>
<dbReference type="CDD" id="cd00038">
    <property type="entry name" value="CAP_ED"/>
    <property type="match status" value="1"/>
</dbReference>
<dbReference type="SUPFAM" id="SSF90123">
    <property type="entry name" value="ABC transporter transmembrane region"/>
    <property type="match status" value="1"/>
</dbReference>
<dbReference type="InterPro" id="IPR027417">
    <property type="entry name" value="P-loop_NTPase"/>
</dbReference>
<dbReference type="CDD" id="cd02259">
    <property type="entry name" value="Peptidase_C39_like"/>
    <property type="match status" value="1"/>
</dbReference>
<dbReference type="FunFam" id="3.40.50.300:FF:000221">
    <property type="entry name" value="Multidrug ABC transporter ATP-binding protein"/>
    <property type="match status" value="1"/>
</dbReference>
<keyword evidence="7" id="KW-0645">Protease</keyword>
<evidence type="ECO:0000256" key="7">
    <source>
        <dbReference type="ARBA" id="ARBA00022807"/>
    </source>
</evidence>
<dbReference type="GO" id="GO:0008234">
    <property type="term" value="F:cysteine-type peptidase activity"/>
    <property type="evidence" value="ECO:0007669"/>
    <property type="project" value="UniProtKB-KW"/>
</dbReference>
<keyword evidence="9 11" id="KW-1133">Transmembrane helix</keyword>
<dbReference type="PROSITE" id="PS00211">
    <property type="entry name" value="ABC_TRANSPORTER_1"/>
    <property type="match status" value="1"/>
</dbReference>
<keyword evidence="7" id="KW-0788">Thiol protease</keyword>
<proteinExistence type="predicted"/>
<evidence type="ECO:0000256" key="11">
    <source>
        <dbReference type="SAM" id="Phobius"/>
    </source>
</evidence>
<gene>
    <name evidence="16" type="ORF">EV03_0206</name>
</gene>
<organism evidence="16 17">
    <name type="scientific">Prochlorococcus marinus str. PAC1</name>
    <dbReference type="NCBI Taxonomy" id="59924"/>
    <lineage>
        <taxon>Bacteria</taxon>
        <taxon>Bacillati</taxon>
        <taxon>Cyanobacteriota</taxon>
        <taxon>Cyanophyceae</taxon>
        <taxon>Synechococcales</taxon>
        <taxon>Prochlorococcaceae</taxon>
        <taxon>Prochlorococcus</taxon>
    </lineage>
</organism>
<feature type="transmembrane region" description="Helical" evidence="11">
    <location>
        <begin position="650"/>
        <end position="675"/>
    </location>
</feature>
<evidence type="ECO:0000259" key="15">
    <source>
        <dbReference type="PROSITE" id="PS50990"/>
    </source>
</evidence>
<dbReference type="Gene3D" id="1.20.1560.10">
    <property type="entry name" value="ABC transporter type 1, transmembrane domain"/>
    <property type="match status" value="1"/>
</dbReference>
<evidence type="ECO:0000256" key="10">
    <source>
        <dbReference type="ARBA" id="ARBA00023136"/>
    </source>
</evidence>
<evidence type="ECO:0000259" key="13">
    <source>
        <dbReference type="PROSITE" id="PS50893"/>
    </source>
</evidence>
<comment type="caution">
    <text evidence="16">The sequence shown here is derived from an EMBL/GenBank/DDBJ whole genome shotgun (WGS) entry which is preliminary data.</text>
</comment>
<keyword evidence="3" id="KW-1003">Cell membrane</keyword>
<dbReference type="InterPro" id="IPR018490">
    <property type="entry name" value="cNMP-bd_dom_sf"/>
</dbReference>
<protein>
    <submittedName>
        <fullName evidence="16">Toxin secretion ABC transporter ATP-binding protein</fullName>
    </submittedName>
</protein>
<dbReference type="InterPro" id="IPR003593">
    <property type="entry name" value="AAA+_ATPase"/>
</dbReference>
<dbReference type="PANTHER" id="PTHR43394:SF1">
    <property type="entry name" value="ATP-BINDING CASSETTE SUB-FAMILY B MEMBER 10, MITOCHONDRIAL"/>
    <property type="match status" value="1"/>
</dbReference>
<dbReference type="Pfam" id="PF00664">
    <property type="entry name" value="ABC_membrane"/>
    <property type="match status" value="1"/>
</dbReference>
<keyword evidence="8 16" id="KW-0067">ATP-binding</keyword>
<feature type="domain" description="Peptidase C39" evidence="15">
    <location>
        <begin position="262"/>
        <end position="384"/>
    </location>
</feature>
<evidence type="ECO:0000313" key="16">
    <source>
        <dbReference type="EMBL" id="KGG21887.1"/>
    </source>
</evidence>
<feature type="transmembrane region" description="Helical" evidence="11">
    <location>
        <begin position="528"/>
        <end position="548"/>
    </location>
</feature>
<feature type="domain" description="ABC transporter" evidence="13">
    <location>
        <begin position="730"/>
        <end position="965"/>
    </location>
</feature>
<evidence type="ECO:0000256" key="8">
    <source>
        <dbReference type="ARBA" id="ARBA00022840"/>
    </source>
</evidence>
<dbReference type="GO" id="GO:0006508">
    <property type="term" value="P:proteolysis"/>
    <property type="evidence" value="ECO:0007669"/>
    <property type="project" value="InterPro"/>
</dbReference>
<keyword evidence="4 11" id="KW-0812">Transmembrane</keyword>
<dbReference type="CDD" id="cd18782">
    <property type="entry name" value="ABC_6TM_PrtD_LapB_HlyB_like"/>
    <property type="match status" value="1"/>
</dbReference>
<dbReference type="PROSITE" id="PS50893">
    <property type="entry name" value="ABC_TRANSPORTER_2"/>
    <property type="match status" value="1"/>
</dbReference>
<evidence type="ECO:0000256" key="9">
    <source>
        <dbReference type="ARBA" id="ARBA00022989"/>
    </source>
</evidence>
<dbReference type="Pfam" id="PF00005">
    <property type="entry name" value="ABC_tran"/>
    <property type="match status" value="1"/>
</dbReference>
<name>A0A0A2C8M2_PROMR</name>
<evidence type="ECO:0000259" key="12">
    <source>
        <dbReference type="PROSITE" id="PS50042"/>
    </source>
</evidence>
<dbReference type="PROSITE" id="PS50990">
    <property type="entry name" value="PEPTIDASE_C39"/>
    <property type="match status" value="1"/>
</dbReference>
<dbReference type="GO" id="GO:0005524">
    <property type="term" value="F:ATP binding"/>
    <property type="evidence" value="ECO:0007669"/>
    <property type="project" value="UniProtKB-KW"/>
</dbReference>
<evidence type="ECO:0000256" key="4">
    <source>
        <dbReference type="ARBA" id="ARBA00022692"/>
    </source>
</evidence>
<dbReference type="GO" id="GO:0005886">
    <property type="term" value="C:plasma membrane"/>
    <property type="evidence" value="ECO:0007669"/>
    <property type="project" value="UniProtKB-SubCell"/>
</dbReference>
<dbReference type="EMBL" id="JNAX01000004">
    <property type="protein sequence ID" value="KGG21887.1"/>
    <property type="molecule type" value="Genomic_DNA"/>
</dbReference>
<evidence type="ECO:0000256" key="1">
    <source>
        <dbReference type="ARBA" id="ARBA00004651"/>
    </source>
</evidence>
<sequence length="969" mass="109584">MDIKDKNTQQEQYLRKIIQEKGEKIKFKIGQSICEKSYLPGYIFLIESGVARLIDNAEGRLTTLKKLKRGSIIGLSSILRGISCEDVRASTEVIAWRIDDLVLKDIYDEDKIFNTACNQYIGEAERIELRKIVPNSLFNLESNVNELNDELFCNAFLYEKENDRDLNNFIENHYLFLGSKVENKDIGSLILSKSELIDLTSKEDIFQTRIICILKSICNANNIPKLNNQNNINTNENIQFAPRKVPVSSFQRFNYNDNLLIKANGELHEILACFEMLSKILDVPIKKDSIEKILRERISKDKKIDTKLIGQIAIGLGLHVSSGIIPANMGTRLHTPSVIILDSKYVLVVESNKQGIVIASPSEGFINLSPDKILSTFKDGINILLIDKNENTPNKKFGLEWFWPAIKNYKNILIQVLVASFVVQMFTLANPLLIQVIIDKVINQRSLDTLQVLGIALLFITILEGVLGSLKTFLFAETTNRIDQRLGAEVIDHLLRLPLNYFDKRPVGELSSRVDELEKIRSFLTGQALTTILDAAFSVIYILIMFLYSTLLTFLALSVVPIQILLTLLGAPLFRRQFRQSAEAKAKTQSHLVEVLTGIQTVKSQNVEISSRWKWQDLYGKYINRTFERIISGTTLSQTSQVLQKMSQLLVLWIGASLVLEGKLTLGQLIAFRIISSYVTQPLLRLSNIWQDIQELRVSFERLGDVIDTPQESNEKDKQNIPLPKIEGLIKFDKVNFSFANQSQNTLNEISLNVEPGKFIGVVGQSGSGKSTLMKLLSRLYEPKSGKILIDGYDISKVEIYSLRRQIGIVPQEPLLFSGSISENIALTDTDSSSDEIVKAARLADAHEFIMSLPNGYSSDVGERGSSLSGGQRQRIALARTLLSNPKLLILDEATSALDYETERRVCDNLLDNINNKTIFFVTHRINTIRRAEKIILMHQGRIDESGTHEELMNKRGRYYALYQQQEIN</sequence>
<dbReference type="SMART" id="SM00382">
    <property type="entry name" value="AAA"/>
    <property type="match status" value="1"/>
</dbReference>
<keyword evidence="2" id="KW-0813">Transport</keyword>
<keyword evidence="6" id="KW-0378">Hydrolase</keyword>
<dbReference type="PROSITE" id="PS50929">
    <property type="entry name" value="ABC_TM1F"/>
    <property type="match status" value="1"/>
</dbReference>
<evidence type="ECO:0000259" key="14">
    <source>
        <dbReference type="PROSITE" id="PS50929"/>
    </source>
</evidence>
<dbReference type="SUPFAM" id="SSF52540">
    <property type="entry name" value="P-loop containing nucleoside triphosphate hydrolases"/>
    <property type="match status" value="1"/>
</dbReference>
<dbReference type="RefSeq" id="WP_036904347.1">
    <property type="nucleotide sequence ID" value="NZ_CP138967.1"/>
</dbReference>
<dbReference type="InterPro" id="IPR039421">
    <property type="entry name" value="Type_1_exporter"/>
</dbReference>